<keyword evidence="1" id="KW-0812">Transmembrane</keyword>
<dbReference type="OrthoDB" id="10253254at2759"/>
<dbReference type="InterPro" id="IPR043130">
    <property type="entry name" value="CDP-OH_PTrfase_TM_dom"/>
</dbReference>
<feature type="transmembrane region" description="Helical" evidence="1">
    <location>
        <begin position="9"/>
        <end position="28"/>
    </location>
</feature>
<keyword evidence="1" id="KW-1133">Transmembrane helix</keyword>
<dbReference type="AlphaFoldDB" id="A0A9X0CY52"/>
<accession>A0A9X0CY52</accession>
<organism evidence="2 3">
    <name type="scientific">Desmophyllum pertusum</name>
    <dbReference type="NCBI Taxonomy" id="174260"/>
    <lineage>
        <taxon>Eukaryota</taxon>
        <taxon>Metazoa</taxon>
        <taxon>Cnidaria</taxon>
        <taxon>Anthozoa</taxon>
        <taxon>Hexacorallia</taxon>
        <taxon>Scleractinia</taxon>
        <taxon>Caryophylliina</taxon>
        <taxon>Caryophylliidae</taxon>
        <taxon>Desmophyllum</taxon>
    </lineage>
</organism>
<evidence type="ECO:0000313" key="3">
    <source>
        <dbReference type="Proteomes" id="UP001163046"/>
    </source>
</evidence>
<comment type="caution">
    <text evidence="2">The sequence shown here is derived from an EMBL/GenBank/DDBJ whole genome shotgun (WGS) entry which is preliminary data.</text>
</comment>
<feature type="transmembrane region" description="Helical" evidence="1">
    <location>
        <begin position="153"/>
        <end position="175"/>
    </location>
</feature>
<keyword evidence="1" id="KW-0472">Membrane</keyword>
<dbReference type="Proteomes" id="UP001163046">
    <property type="component" value="Unassembled WGS sequence"/>
</dbReference>
<name>A0A9X0CY52_9CNID</name>
<evidence type="ECO:0000313" key="2">
    <source>
        <dbReference type="EMBL" id="KAJ7379841.1"/>
    </source>
</evidence>
<feature type="transmembrane region" description="Helical" evidence="1">
    <location>
        <begin position="275"/>
        <end position="295"/>
    </location>
</feature>
<reference evidence="2" key="1">
    <citation type="submission" date="2023-01" db="EMBL/GenBank/DDBJ databases">
        <title>Genome assembly of the deep-sea coral Lophelia pertusa.</title>
        <authorList>
            <person name="Herrera S."/>
            <person name="Cordes E."/>
        </authorList>
    </citation>
    <scope>NUCLEOTIDE SEQUENCE</scope>
    <source>
        <strain evidence="2">USNM1676648</strain>
        <tissue evidence="2">Polyp</tissue>
    </source>
</reference>
<gene>
    <name evidence="2" type="ORF">OS493_012590</name>
</gene>
<proteinExistence type="predicted"/>
<evidence type="ECO:0000256" key="1">
    <source>
        <dbReference type="SAM" id="Phobius"/>
    </source>
</evidence>
<sequence length="334" mass="38304">MAGCEESCGFYFVFALVTFFVWMDLSFFDELAEHGSLYNSSMAENMMFPVKSSKIRMQDHADHYVFFPCMKILNEKTGLYTVPGITPNLISGTHLFLAIMAAKCFISGSLCIRRVGVLLYQIRSSLDILDGVVFRAQQNITGKFLSVWGSMGYLIDAFADLCGGLLIGVACTIFLNRYPPWKRVRTKRHVDELESGRNKAVCFPAGEEEERYVHVSRRSVNIKMLLCIVQIVARSGFWDHYLHSYVDLLEVPNPDIPRELQAEVLNYRSTWVVMWLWKVSSADAFLVFTTLAILFDKLWVWVQMLNYFGPLELLFVIVFSQLHLMEVRAYLLGT</sequence>
<feature type="transmembrane region" description="Helical" evidence="1">
    <location>
        <begin position="307"/>
        <end position="324"/>
    </location>
</feature>
<evidence type="ECO:0008006" key="4">
    <source>
        <dbReference type="Google" id="ProtNLM"/>
    </source>
</evidence>
<protein>
    <recommendedName>
        <fullName evidence="4">Ceramide phosphoethanolamine synthase</fullName>
    </recommendedName>
</protein>
<dbReference type="EMBL" id="MU826355">
    <property type="protein sequence ID" value="KAJ7379841.1"/>
    <property type="molecule type" value="Genomic_DNA"/>
</dbReference>
<keyword evidence="3" id="KW-1185">Reference proteome</keyword>
<dbReference type="Gene3D" id="1.20.120.1760">
    <property type="match status" value="1"/>
</dbReference>